<dbReference type="Pfam" id="PF05685">
    <property type="entry name" value="Uma2"/>
    <property type="match status" value="1"/>
</dbReference>
<dbReference type="Gene3D" id="3.90.1570.10">
    <property type="entry name" value="tt1808, chain A"/>
    <property type="match status" value="1"/>
</dbReference>
<protein>
    <submittedName>
        <fullName evidence="2">Uma2 family endonuclease</fullName>
    </submittedName>
</protein>
<keyword evidence="2" id="KW-0378">Hydrolase</keyword>
<dbReference type="PANTHER" id="PTHR36558:SF1">
    <property type="entry name" value="RESTRICTION ENDONUCLEASE DOMAIN-CONTAINING PROTEIN-RELATED"/>
    <property type="match status" value="1"/>
</dbReference>
<sequence>MAEPAGRHYVTFAEYLAFELASETKHEYVDGQILDRFGDNPDHGLVSANVTAELGNELHDRHYRVYGPDVRIRVEATGASLYPDVTVVCGRLQLDAEDKDAIVNPVVLVEVLSQRTEGYDRGEKFAHYRRIPSLREYVLVSYKTRRVEVFRRHDLGGWALYEAQGSESIELASIGCMLALDEVYSKAFEEPELVS</sequence>
<dbReference type="InterPro" id="IPR008538">
    <property type="entry name" value="Uma2"/>
</dbReference>
<dbReference type="GO" id="GO:0004519">
    <property type="term" value="F:endonuclease activity"/>
    <property type="evidence" value="ECO:0007669"/>
    <property type="project" value="UniProtKB-KW"/>
</dbReference>
<dbReference type="Proteomes" id="UP001160301">
    <property type="component" value="Unassembled WGS sequence"/>
</dbReference>
<keyword evidence="2" id="KW-0540">Nuclease</keyword>
<dbReference type="InterPro" id="IPR011335">
    <property type="entry name" value="Restrct_endonuc-II-like"/>
</dbReference>
<comment type="caution">
    <text evidence="2">The sequence shown here is derived from an EMBL/GenBank/DDBJ whole genome shotgun (WGS) entry which is preliminary data.</text>
</comment>
<reference evidence="2 3" key="1">
    <citation type="submission" date="2023-04" db="EMBL/GenBank/DDBJ databases">
        <title>The genome sequence of Polyangium sorediatum DSM14670.</title>
        <authorList>
            <person name="Zhang X."/>
        </authorList>
    </citation>
    <scope>NUCLEOTIDE SEQUENCE [LARGE SCALE GENOMIC DNA]</scope>
    <source>
        <strain evidence="2 3">DSM 14670</strain>
    </source>
</reference>
<evidence type="ECO:0000259" key="1">
    <source>
        <dbReference type="Pfam" id="PF05685"/>
    </source>
</evidence>
<gene>
    <name evidence="2" type="ORF">QHF89_26945</name>
</gene>
<accession>A0ABT6NXT2</accession>
<keyword evidence="2" id="KW-0255">Endonuclease</keyword>
<evidence type="ECO:0000313" key="3">
    <source>
        <dbReference type="Proteomes" id="UP001160301"/>
    </source>
</evidence>
<dbReference type="SUPFAM" id="SSF52980">
    <property type="entry name" value="Restriction endonuclease-like"/>
    <property type="match status" value="1"/>
</dbReference>
<dbReference type="InterPro" id="IPR012296">
    <property type="entry name" value="Nuclease_put_TT1808"/>
</dbReference>
<dbReference type="CDD" id="cd06260">
    <property type="entry name" value="DUF820-like"/>
    <property type="match status" value="1"/>
</dbReference>
<name>A0ABT6NXT2_9BACT</name>
<keyword evidence="3" id="KW-1185">Reference proteome</keyword>
<dbReference type="EMBL" id="JARZHI010000027">
    <property type="protein sequence ID" value="MDI1433162.1"/>
    <property type="molecule type" value="Genomic_DNA"/>
</dbReference>
<dbReference type="RefSeq" id="WP_136970680.1">
    <property type="nucleotide sequence ID" value="NZ_JARZHI010000027.1"/>
</dbReference>
<feature type="domain" description="Putative restriction endonuclease" evidence="1">
    <location>
        <begin position="13"/>
        <end position="172"/>
    </location>
</feature>
<proteinExistence type="predicted"/>
<organism evidence="2 3">
    <name type="scientific">Polyangium sorediatum</name>
    <dbReference type="NCBI Taxonomy" id="889274"/>
    <lineage>
        <taxon>Bacteria</taxon>
        <taxon>Pseudomonadati</taxon>
        <taxon>Myxococcota</taxon>
        <taxon>Polyangia</taxon>
        <taxon>Polyangiales</taxon>
        <taxon>Polyangiaceae</taxon>
        <taxon>Polyangium</taxon>
    </lineage>
</organism>
<dbReference type="PANTHER" id="PTHR36558">
    <property type="entry name" value="GLR1098 PROTEIN"/>
    <property type="match status" value="1"/>
</dbReference>
<evidence type="ECO:0000313" key="2">
    <source>
        <dbReference type="EMBL" id="MDI1433162.1"/>
    </source>
</evidence>